<comment type="caution">
    <text evidence="1">The sequence shown here is derived from an EMBL/GenBank/DDBJ whole genome shotgun (WGS) entry which is preliminary data.</text>
</comment>
<dbReference type="Proteomes" id="UP001595693">
    <property type="component" value="Unassembled WGS sequence"/>
</dbReference>
<protein>
    <submittedName>
        <fullName evidence="1">Uncharacterized protein</fullName>
    </submittedName>
</protein>
<dbReference type="EMBL" id="JBHSAJ010000143">
    <property type="protein sequence ID" value="MFC3937861.1"/>
    <property type="molecule type" value="Genomic_DNA"/>
</dbReference>
<keyword evidence="2" id="KW-1185">Reference proteome</keyword>
<evidence type="ECO:0000313" key="1">
    <source>
        <dbReference type="EMBL" id="MFC3937861.1"/>
    </source>
</evidence>
<accession>A0ABV8DH07</accession>
<reference evidence="2" key="1">
    <citation type="journal article" date="2019" name="Int. J. Syst. Evol. Microbiol.">
        <title>The Global Catalogue of Microorganisms (GCM) 10K type strain sequencing project: providing services to taxonomists for standard genome sequencing and annotation.</title>
        <authorList>
            <consortium name="The Broad Institute Genomics Platform"/>
            <consortium name="The Broad Institute Genome Sequencing Center for Infectious Disease"/>
            <person name="Wu L."/>
            <person name="Ma J."/>
        </authorList>
    </citation>
    <scope>NUCLEOTIDE SEQUENCE [LARGE SCALE GENOMIC DNA]</scope>
    <source>
        <strain evidence="2">CCUG 2113</strain>
    </source>
</reference>
<gene>
    <name evidence="1" type="ORF">ACFOW3_24885</name>
</gene>
<proteinExistence type="predicted"/>
<sequence>MTYAYWVRDNGGVWTELSATVQIRRDHNPTYAEVLFLLHQEAAHLLADQDHHFFEGLVPSADPLSDTPRYEMLLGS</sequence>
<organism evidence="1 2">
    <name type="scientific">Acidovorax facilis</name>
    <dbReference type="NCBI Taxonomy" id="12917"/>
    <lineage>
        <taxon>Bacteria</taxon>
        <taxon>Pseudomonadati</taxon>
        <taxon>Pseudomonadota</taxon>
        <taxon>Betaproteobacteria</taxon>
        <taxon>Burkholderiales</taxon>
        <taxon>Comamonadaceae</taxon>
        <taxon>Acidovorax</taxon>
    </lineage>
</organism>
<name>A0ABV8DH07_9BURK</name>
<dbReference type="RefSeq" id="WP_156358888.1">
    <property type="nucleotide sequence ID" value="NZ_JAMXAX010000204.1"/>
</dbReference>
<evidence type="ECO:0000313" key="2">
    <source>
        <dbReference type="Proteomes" id="UP001595693"/>
    </source>
</evidence>